<reference evidence="1" key="1">
    <citation type="submission" date="2013-05" db="EMBL/GenBank/DDBJ databases">
        <authorList>
            <person name="Yim A.K.Y."/>
            <person name="Chan T.F."/>
            <person name="Ji K.M."/>
            <person name="Liu X.Y."/>
            <person name="Zhou J.W."/>
            <person name="Li R.Q."/>
            <person name="Yang K.Y."/>
            <person name="Li J."/>
            <person name="Li M."/>
            <person name="Law P.T.W."/>
            <person name="Wu Y.L."/>
            <person name="Cai Z.L."/>
            <person name="Qin H."/>
            <person name="Bao Y."/>
            <person name="Leung R.K.K."/>
            <person name="Ng P.K.S."/>
            <person name="Zou J."/>
            <person name="Zhong X.J."/>
            <person name="Ran P.X."/>
            <person name="Zhong N.S."/>
            <person name="Liu Z.G."/>
            <person name="Tsui S.K.W."/>
        </authorList>
    </citation>
    <scope>NUCLEOTIDE SEQUENCE</scope>
    <source>
        <strain evidence="1">Derf</strain>
        <tissue evidence="1">Whole organism</tissue>
    </source>
</reference>
<name>A0A922I8D1_DERFA</name>
<protein>
    <submittedName>
        <fullName evidence="1">Uncharacterized protein</fullName>
    </submittedName>
</protein>
<comment type="caution">
    <text evidence="1">The sequence shown here is derived from an EMBL/GenBank/DDBJ whole genome shotgun (WGS) entry which is preliminary data.</text>
</comment>
<evidence type="ECO:0000313" key="2">
    <source>
        <dbReference type="Proteomes" id="UP000790347"/>
    </source>
</evidence>
<dbReference type="AlphaFoldDB" id="A0A922I8D1"/>
<organism evidence="1 2">
    <name type="scientific">Dermatophagoides farinae</name>
    <name type="common">American house dust mite</name>
    <dbReference type="NCBI Taxonomy" id="6954"/>
    <lineage>
        <taxon>Eukaryota</taxon>
        <taxon>Metazoa</taxon>
        <taxon>Ecdysozoa</taxon>
        <taxon>Arthropoda</taxon>
        <taxon>Chelicerata</taxon>
        <taxon>Arachnida</taxon>
        <taxon>Acari</taxon>
        <taxon>Acariformes</taxon>
        <taxon>Sarcoptiformes</taxon>
        <taxon>Astigmata</taxon>
        <taxon>Psoroptidia</taxon>
        <taxon>Analgoidea</taxon>
        <taxon>Pyroglyphidae</taxon>
        <taxon>Dermatophagoidinae</taxon>
        <taxon>Dermatophagoides</taxon>
    </lineage>
</organism>
<accession>A0A922I8D1</accession>
<feature type="non-terminal residue" evidence="1">
    <location>
        <position position="1"/>
    </location>
</feature>
<sequence length="179" mass="20283">MTNYCLAVLNEQDEVTKENAVVWDHNITVDSVVKQLSLAVFFNLIMELFRDSDEQIETTTIIGKVINKASSTNSELVVLGWICHFLDSELVVLGGIDLNLNNFIEKIQFAMSKFFVLKNHIKLQRFISNTKIGRIITIHNTSDRNSKIIHIYFQALGQKNPSSILEHAMSPLRGHPSAK</sequence>
<dbReference type="EMBL" id="ASGP02000002">
    <property type="protein sequence ID" value="KAH9521894.1"/>
    <property type="molecule type" value="Genomic_DNA"/>
</dbReference>
<proteinExistence type="predicted"/>
<evidence type="ECO:0000313" key="1">
    <source>
        <dbReference type="EMBL" id="KAH9521894.1"/>
    </source>
</evidence>
<gene>
    <name evidence="1" type="ORF">DERF_005513</name>
</gene>
<keyword evidence="2" id="KW-1185">Reference proteome</keyword>
<reference evidence="1" key="2">
    <citation type="journal article" date="2022" name="Res Sq">
        <title>Comparative Genomics Reveals Insights into the Divergent Evolution of Astigmatic Mites and Household Pest Adaptations.</title>
        <authorList>
            <person name="Xiong Q."/>
            <person name="Wan A.T.-Y."/>
            <person name="Liu X.-Y."/>
            <person name="Fung C.S.-H."/>
            <person name="Xiao X."/>
            <person name="Malainual N."/>
            <person name="Hou J."/>
            <person name="Wang L."/>
            <person name="Wang M."/>
            <person name="Yang K."/>
            <person name="Cui Y."/>
            <person name="Leung E."/>
            <person name="Nong W."/>
            <person name="Shin S.-K."/>
            <person name="Au S."/>
            <person name="Jeong K.Y."/>
            <person name="Chew F.T."/>
            <person name="Hui J."/>
            <person name="Leung T.F."/>
            <person name="Tungtrongchitr A."/>
            <person name="Zhong N."/>
            <person name="Liu Z."/>
            <person name="Tsui S."/>
        </authorList>
    </citation>
    <scope>NUCLEOTIDE SEQUENCE</scope>
    <source>
        <strain evidence="1">Derf</strain>
        <tissue evidence="1">Whole organism</tissue>
    </source>
</reference>
<dbReference type="Proteomes" id="UP000790347">
    <property type="component" value="Unassembled WGS sequence"/>
</dbReference>